<evidence type="ECO:0000313" key="2">
    <source>
        <dbReference type="EMBL" id="MRW90357.1"/>
    </source>
</evidence>
<dbReference type="EMBL" id="WKJK01000004">
    <property type="protein sequence ID" value="MRW90357.1"/>
    <property type="molecule type" value="Genomic_DNA"/>
</dbReference>
<comment type="caution">
    <text evidence="2">The sequence shown here is derived from an EMBL/GenBank/DDBJ whole genome shotgun (WGS) entry which is preliminary data.</text>
</comment>
<dbReference type="AlphaFoldDB" id="A0A6I2KZL5"/>
<reference evidence="2 3" key="1">
    <citation type="submission" date="2019-11" db="EMBL/GenBank/DDBJ databases">
        <title>Novel species isolated from a subtropical stream in China.</title>
        <authorList>
            <person name="Lu H."/>
        </authorList>
    </citation>
    <scope>NUCLEOTIDE SEQUENCE [LARGE SCALE GENOMIC DNA]</scope>
    <source>
        <strain evidence="2 3">FT80W</strain>
    </source>
</reference>
<name>A0A6I2KZL5_9BURK</name>
<accession>A0A6I2KZL5</accession>
<proteinExistence type="predicted"/>
<keyword evidence="1" id="KW-1133">Transmembrane helix</keyword>
<feature type="transmembrane region" description="Helical" evidence="1">
    <location>
        <begin position="6"/>
        <end position="31"/>
    </location>
</feature>
<keyword evidence="3" id="KW-1185">Reference proteome</keyword>
<dbReference type="Proteomes" id="UP000433309">
    <property type="component" value="Unassembled WGS sequence"/>
</dbReference>
<evidence type="ECO:0000256" key="1">
    <source>
        <dbReference type="SAM" id="Phobius"/>
    </source>
</evidence>
<feature type="transmembrane region" description="Helical" evidence="1">
    <location>
        <begin position="43"/>
        <end position="62"/>
    </location>
</feature>
<organism evidence="2 3">
    <name type="scientific">Duganella guangzhouensis</name>
    <dbReference type="NCBI Taxonomy" id="2666084"/>
    <lineage>
        <taxon>Bacteria</taxon>
        <taxon>Pseudomonadati</taxon>
        <taxon>Pseudomonadota</taxon>
        <taxon>Betaproteobacteria</taxon>
        <taxon>Burkholderiales</taxon>
        <taxon>Oxalobacteraceae</taxon>
        <taxon>Telluria group</taxon>
        <taxon>Duganella</taxon>
    </lineage>
</organism>
<keyword evidence="1" id="KW-0812">Transmembrane</keyword>
<protein>
    <submittedName>
        <fullName evidence="2">Uncharacterized protein</fullName>
    </submittedName>
</protein>
<dbReference type="RefSeq" id="WP_154375698.1">
    <property type="nucleotide sequence ID" value="NZ_WKJK01000004.1"/>
</dbReference>
<gene>
    <name evidence="2" type="ORF">GJ699_10200</name>
</gene>
<sequence>MPLSYILGNLIGRAIVSFVLVWIVCLLASRLNWRQALSRSGRWYSLLAVAGLTVLGMGSAMLHTGAVQ</sequence>
<evidence type="ECO:0000313" key="3">
    <source>
        <dbReference type="Proteomes" id="UP000433309"/>
    </source>
</evidence>
<keyword evidence="1" id="KW-0472">Membrane</keyword>